<reference evidence="3 4" key="1">
    <citation type="submission" date="2018-08" db="EMBL/GenBank/DDBJ databases">
        <title>A genome reference for cultivated species of the human gut microbiota.</title>
        <authorList>
            <person name="Zou Y."/>
            <person name="Xue W."/>
            <person name="Luo G."/>
        </authorList>
    </citation>
    <scope>NUCLEOTIDE SEQUENCE [LARGE SCALE GENOMIC DNA]</scope>
    <source>
        <strain evidence="3 4">TF08-14</strain>
    </source>
</reference>
<protein>
    <recommendedName>
        <fullName evidence="2">SLH domain-containing protein</fullName>
    </recommendedName>
</protein>
<feature type="compositionally biased region" description="Polar residues" evidence="1">
    <location>
        <begin position="532"/>
        <end position="548"/>
    </location>
</feature>
<feature type="domain" description="SLH" evidence="2">
    <location>
        <begin position="675"/>
        <end position="739"/>
    </location>
</feature>
<evidence type="ECO:0000256" key="1">
    <source>
        <dbReference type="SAM" id="MobiDB-lite"/>
    </source>
</evidence>
<sequence length="868" mass="90933">MFSDAEVDINPLDVNDKSTGSSVIAVAVANNGGKLVMENVSVENSVVRGYTKVGILHGFTQGGSAEFTKCSISDTTTVLEADGTDPEACFAGTIAGYNGNDSIKTNGIRLSNAKLEVADSVDWGVESQTKDDGTVFVVNAYNNYYGLTTPTYTTDGYGMNTVAMVASVDGYQYETLADAIAAAEDGVETKVSLLKDVVESVTIPAEKNIAFDLAGHKITSNNGHTITNNGTLSIGDSSAEKSGIVDCVTKSKAALFNGPTGVVEEISAGTFERSAETDTAGIYGSYYLIENQGKINKISGGDFHSGDGAVEHLGAIGSLIRNGGGEPIKAEIGSITGGTYRNAANIIKNEPGSKIGSISGGTFTMDNTVNHWQGGNNVILNYGEIDKMVGGQFKALGSGVYNVEDEAANYWRTGLYNAGKIGEISGSFSMVMEGDNNRGIALTAESTTIIKGGTFTAKDTISEPARASILFNVNEKAIFDVMGGTFSSTPEKYVADGYVVSGSNGAFTVSVYVPPVTPPTPSDKTEVEKNPDGSTTTTVTKPDGSQTITHETVTGTESVVKKDEDGNVTSTEVAVSEKDAESGKVELPLADAEPATDVDKAQAVEVKVPASVSDKAPVQVTVPVAKDDSEPDYGIVVFAVDADGNETVIPKCSVDKDGNVVFEATGDVTIKVVDNAKDMPDVTDSDWFAGDVVDFATARGIVNGVERPDGSRVFDGYGKTSRGMFVAMLHNLELNPEAASEGSLADVPENAFYADAAAWALEEGILSGVDMPDGSKQFQGNADVTREQVAVFLMRYAEHLGMDVSKRAEIDFPDAGEVSSFARDAVSWAVAEGLFTGDDVTGELNPTDGAARAEVATVLMRFINLMYV</sequence>
<dbReference type="AlphaFoldDB" id="A0A3E4QPJ2"/>
<dbReference type="Pfam" id="PF00395">
    <property type="entry name" value="SLH"/>
    <property type="match status" value="2"/>
</dbReference>
<comment type="caution">
    <text evidence="3">The sequence shown here is derived from an EMBL/GenBank/DDBJ whole genome shotgun (WGS) entry which is preliminary data.</text>
</comment>
<evidence type="ECO:0000313" key="3">
    <source>
        <dbReference type="EMBL" id="RGL08141.1"/>
    </source>
</evidence>
<feature type="domain" description="SLH" evidence="2">
    <location>
        <begin position="809"/>
        <end position="868"/>
    </location>
</feature>
<evidence type="ECO:0000313" key="4">
    <source>
        <dbReference type="Proteomes" id="UP000260943"/>
    </source>
</evidence>
<name>A0A3E4QPJ2_9ACTN</name>
<dbReference type="InterPro" id="IPR001119">
    <property type="entry name" value="SLH_dom"/>
</dbReference>
<feature type="domain" description="SLH" evidence="2">
    <location>
        <begin position="740"/>
        <end position="807"/>
    </location>
</feature>
<proteinExistence type="predicted"/>
<dbReference type="EMBL" id="QSRJ01000012">
    <property type="protein sequence ID" value="RGL08141.1"/>
    <property type="molecule type" value="Genomic_DNA"/>
</dbReference>
<gene>
    <name evidence="3" type="ORF">DXC81_09420</name>
</gene>
<evidence type="ECO:0000259" key="2">
    <source>
        <dbReference type="PROSITE" id="PS51272"/>
    </source>
</evidence>
<dbReference type="PROSITE" id="PS51272">
    <property type="entry name" value="SLH"/>
    <property type="match status" value="3"/>
</dbReference>
<dbReference type="Proteomes" id="UP000260943">
    <property type="component" value="Unassembled WGS sequence"/>
</dbReference>
<accession>A0A3E4QPJ2</accession>
<organism evidence="3 4">
    <name type="scientific">Collinsella tanakaei</name>
    <dbReference type="NCBI Taxonomy" id="626935"/>
    <lineage>
        <taxon>Bacteria</taxon>
        <taxon>Bacillati</taxon>
        <taxon>Actinomycetota</taxon>
        <taxon>Coriobacteriia</taxon>
        <taxon>Coriobacteriales</taxon>
        <taxon>Coriobacteriaceae</taxon>
        <taxon>Collinsella</taxon>
    </lineage>
</organism>
<feature type="region of interest" description="Disordered" evidence="1">
    <location>
        <begin position="518"/>
        <end position="548"/>
    </location>
</feature>